<dbReference type="GO" id="GO:0010088">
    <property type="term" value="P:phloem development"/>
    <property type="evidence" value="ECO:0007669"/>
    <property type="project" value="InterPro"/>
</dbReference>
<dbReference type="Proteomes" id="UP001415857">
    <property type="component" value="Unassembled WGS sequence"/>
</dbReference>
<feature type="domain" description="Sieve element occlusion N-terminal" evidence="2">
    <location>
        <begin position="100"/>
        <end position="358"/>
    </location>
</feature>
<dbReference type="PANTHER" id="PTHR33232">
    <property type="entry name" value="PROTEIN SIEVE ELEMENT OCCLUSION B-LIKE"/>
    <property type="match status" value="1"/>
</dbReference>
<evidence type="ECO:0000313" key="4">
    <source>
        <dbReference type="Proteomes" id="UP001415857"/>
    </source>
</evidence>
<evidence type="ECO:0000259" key="2">
    <source>
        <dbReference type="Pfam" id="PF14576"/>
    </source>
</evidence>
<feature type="compositionally biased region" description="Polar residues" evidence="1">
    <location>
        <begin position="1"/>
        <end position="14"/>
    </location>
</feature>
<keyword evidence="4" id="KW-1185">Reference proteome</keyword>
<sequence length="511" mass="56231">MPQSGEEQSNTNEKPSVAAATGGKQDTSAAALATVEKENTNAEANVTVHVEKKDPITASTVPIAENKNTNAAAVVAAPAASAEIQNATDVCDEKFPTWDNDAEMMKQIKDTHGRTNREIDMKPLLQIIKDVLDRVASNTPGNFREIEAQLDAVKDKALQATLKDISDSMRGISCEISCKCPGSGRGGVHATSMALLITLSKYSWDAKAVIALAAFAANYAKFWPTAQQIVTDPQHATSFIDHLPGNFADIVKPNLEALRNLMKVTVEVTKCIIEFKDKKIAADCPGLSDATHHFPAAVYWTVRSIVACASQLVALIGMGHEYIQWTMEAVELLSLAHMVGNIHSYLMKKLNKCHQHMACAALKEQITGAHGDNLETLKPLIYNKSNQHLIIDGSTKEQFVKEEWKFNKSPLMVLVDSKGMVRDPKNLHMIIWSWETMELSFTIRKDEDVWNNVSWNMDLLAGTVSTKIATWGRVNRGGKLRKTLLPLWRTSLATHCPTEPKFSSSGADWRA</sequence>
<dbReference type="PANTHER" id="PTHR33232:SF20">
    <property type="entry name" value="PROTEIN SIEVE ELEMENT OCCLUSION B-LIKE"/>
    <property type="match status" value="1"/>
</dbReference>
<dbReference type="AlphaFoldDB" id="A0AAP0X2L5"/>
<proteinExistence type="predicted"/>
<evidence type="ECO:0000313" key="3">
    <source>
        <dbReference type="EMBL" id="KAK9287141.1"/>
    </source>
</evidence>
<feature type="region of interest" description="Disordered" evidence="1">
    <location>
        <begin position="1"/>
        <end position="34"/>
    </location>
</feature>
<accession>A0AAP0X2L5</accession>
<organism evidence="3 4">
    <name type="scientific">Liquidambar formosana</name>
    <name type="common">Formosan gum</name>
    <dbReference type="NCBI Taxonomy" id="63359"/>
    <lineage>
        <taxon>Eukaryota</taxon>
        <taxon>Viridiplantae</taxon>
        <taxon>Streptophyta</taxon>
        <taxon>Embryophyta</taxon>
        <taxon>Tracheophyta</taxon>
        <taxon>Spermatophyta</taxon>
        <taxon>Magnoliopsida</taxon>
        <taxon>eudicotyledons</taxon>
        <taxon>Gunneridae</taxon>
        <taxon>Pentapetalae</taxon>
        <taxon>Saxifragales</taxon>
        <taxon>Altingiaceae</taxon>
        <taxon>Liquidambar</taxon>
    </lineage>
</organism>
<dbReference type="InterPro" id="IPR027942">
    <property type="entry name" value="SEO_N"/>
</dbReference>
<evidence type="ECO:0000256" key="1">
    <source>
        <dbReference type="SAM" id="MobiDB-lite"/>
    </source>
</evidence>
<dbReference type="InterPro" id="IPR039299">
    <property type="entry name" value="SEOA"/>
</dbReference>
<gene>
    <name evidence="3" type="ORF">L1049_015552</name>
</gene>
<name>A0AAP0X2L5_LIQFO</name>
<dbReference type="Pfam" id="PF14576">
    <property type="entry name" value="SEO_N"/>
    <property type="match status" value="1"/>
</dbReference>
<protein>
    <recommendedName>
        <fullName evidence="2">Sieve element occlusion N-terminal domain-containing protein</fullName>
    </recommendedName>
</protein>
<comment type="caution">
    <text evidence="3">The sequence shown here is derived from an EMBL/GenBank/DDBJ whole genome shotgun (WGS) entry which is preliminary data.</text>
</comment>
<dbReference type="EMBL" id="JBBPBK010000004">
    <property type="protein sequence ID" value="KAK9287141.1"/>
    <property type="molecule type" value="Genomic_DNA"/>
</dbReference>
<reference evidence="3 4" key="1">
    <citation type="journal article" date="2024" name="Plant J.">
        <title>Genome sequences and population genomics reveal climatic adaptation and genomic divergence between two closely related sweetgum species.</title>
        <authorList>
            <person name="Xu W.Q."/>
            <person name="Ren C.Q."/>
            <person name="Zhang X.Y."/>
            <person name="Comes H.P."/>
            <person name="Liu X.H."/>
            <person name="Li Y.G."/>
            <person name="Kettle C.J."/>
            <person name="Jalonen R."/>
            <person name="Gaisberger H."/>
            <person name="Ma Y.Z."/>
            <person name="Qiu Y.X."/>
        </authorList>
    </citation>
    <scope>NUCLEOTIDE SEQUENCE [LARGE SCALE GENOMIC DNA]</scope>
    <source>
        <strain evidence="3">Hangzhou</strain>
    </source>
</reference>